<protein>
    <submittedName>
        <fullName evidence="4">Uncharacterized protein LOC109468470</fullName>
    </submittedName>
</protein>
<sequence length="513" mass="56241">MTDQDGTAFQAIYDTPRNSTYSVDETDSQQTEDSGTFDAEYDGANCTMGDWKQASYKKDTPNTPPPGYDNSYPETYYPGGNTEDTPPPVADHGVTLSIPVNATVSATSDGDGDSTSNRTYISSYGITDREYGRRGSARLLRRVGKISLAAGILALLGMACATLVIAKQTKQNNADVNLLKTQNHLDQLARKMSFSLTSLLHLRQKAAGNHGHEHAHEHDHEHEHGNPTDHPSPPISPDMDADKKKATDPDLETKPDVTPTPDDDDFLPSHGWFMGPDPEEVKPPTLEPLRAKGLPTSCNDIPDRDDGLKGIFPFRNCNVSIEVYCHDMSKNYPAEYMELHYPYRTLKAFHPSTGHTEVRYEKVRVKFEGEKIVPVLSDLTFATFTKGQTLPPCALVGTCKPGEEDQCCTSARADLTFANPDLKVVGGESVGPNGRPLTRPRSVPRFSMLFPSTPTLSKACGGFRKRIPTACGDITTLPYLEQKTCRAKGEPDPYPPPPMGPEEIAMIQSLLNN</sequence>
<gene>
    <name evidence="4" type="primary">LOC109468470</name>
</gene>
<feature type="region of interest" description="Disordered" evidence="1">
    <location>
        <begin position="206"/>
        <end position="265"/>
    </location>
</feature>
<accession>A0A6P4YCX0</accession>
<dbReference type="GeneID" id="109468470"/>
<keyword evidence="2" id="KW-1133">Transmembrane helix</keyword>
<keyword evidence="2" id="KW-0812">Transmembrane</keyword>
<keyword evidence="3" id="KW-1185">Reference proteome</keyword>
<reference evidence="4" key="1">
    <citation type="submission" date="2025-08" db="UniProtKB">
        <authorList>
            <consortium name="RefSeq"/>
        </authorList>
    </citation>
    <scope>IDENTIFICATION</scope>
    <source>
        <tissue evidence="4">Gonad</tissue>
    </source>
</reference>
<dbReference type="AlphaFoldDB" id="A0A6P4YCX0"/>
<name>A0A6P4YCX0_BRABE</name>
<feature type="region of interest" description="Disordered" evidence="1">
    <location>
        <begin position="1"/>
        <end position="41"/>
    </location>
</feature>
<feature type="compositionally biased region" description="Basic and acidic residues" evidence="1">
    <location>
        <begin position="210"/>
        <end position="227"/>
    </location>
</feature>
<proteinExistence type="predicted"/>
<evidence type="ECO:0000313" key="3">
    <source>
        <dbReference type="Proteomes" id="UP000515135"/>
    </source>
</evidence>
<evidence type="ECO:0000313" key="4">
    <source>
        <dbReference type="RefSeq" id="XP_019622273.1"/>
    </source>
</evidence>
<organism evidence="3 4">
    <name type="scientific">Branchiostoma belcheri</name>
    <name type="common">Amphioxus</name>
    <dbReference type="NCBI Taxonomy" id="7741"/>
    <lineage>
        <taxon>Eukaryota</taxon>
        <taxon>Metazoa</taxon>
        <taxon>Chordata</taxon>
        <taxon>Cephalochordata</taxon>
        <taxon>Leptocardii</taxon>
        <taxon>Amphioxiformes</taxon>
        <taxon>Branchiostomatidae</taxon>
        <taxon>Branchiostoma</taxon>
    </lineage>
</organism>
<dbReference type="Proteomes" id="UP000515135">
    <property type="component" value="Unplaced"/>
</dbReference>
<evidence type="ECO:0000256" key="1">
    <source>
        <dbReference type="SAM" id="MobiDB-lite"/>
    </source>
</evidence>
<feature type="compositionally biased region" description="Polar residues" evidence="1">
    <location>
        <begin position="16"/>
        <end position="34"/>
    </location>
</feature>
<dbReference type="RefSeq" id="XP_019622273.1">
    <property type="nucleotide sequence ID" value="XM_019766714.1"/>
</dbReference>
<keyword evidence="2" id="KW-0472">Membrane</keyword>
<dbReference type="OrthoDB" id="10299662at2759"/>
<dbReference type="KEGG" id="bbel:109468470"/>
<feature type="transmembrane region" description="Helical" evidence="2">
    <location>
        <begin position="143"/>
        <end position="166"/>
    </location>
</feature>
<evidence type="ECO:0000256" key="2">
    <source>
        <dbReference type="SAM" id="Phobius"/>
    </source>
</evidence>
<feature type="compositionally biased region" description="Basic and acidic residues" evidence="1">
    <location>
        <begin position="240"/>
        <end position="255"/>
    </location>
</feature>